<accession>A0ABQ4Q9N8</accession>
<comment type="catalytic activity">
    <reaction evidence="1 10">
        <text>Release of N-terminal proline from a peptide.</text>
        <dbReference type="EC" id="3.4.11.5"/>
    </reaction>
</comment>
<dbReference type="InterPro" id="IPR000073">
    <property type="entry name" value="AB_hydrolase_1"/>
</dbReference>
<dbReference type="EC" id="3.4.11.5" evidence="4 10"/>
<keyword evidence="7" id="KW-0963">Cytoplasm</keyword>
<keyword evidence="8 10" id="KW-0645">Protease</keyword>
<evidence type="ECO:0000259" key="12">
    <source>
        <dbReference type="Pfam" id="PF00561"/>
    </source>
</evidence>
<dbReference type="InterPro" id="IPR005944">
    <property type="entry name" value="Pro_iminopeptidase"/>
</dbReference>
<feature type="domain" description="AB hydrolase-1" evidence="12">
    <location>
        <begin position="86"/>
        <end position="345"/>
    </location>
</feature>
<dbReference type="Proteomes" id="UP000887222">
    <property type="component" value="Unassembled WGS sequence"/>
</dbReference>
<keyword evidence="6 10" id="KW-0031">Aminopeptidase</keyword>
<dbReference type="PANTHER" id="PTHR43722:SF1">
    <property type="entry name" value="PROLINE IMINOPEPTIDASE"/>
    <property type="match status" value="1"/>
</dbReference>
<evidence type="ECO:0000256" key="8">
    <source>
        <dbReference type="ARBA" id="ARBA00022670"/>
    </source>
</evidence>
<protein>
    <recommendedName>
        <fullName evidence="5 10">Proline iminopeptidase</fullName>
        <ecNumber evidence="4 10">3.4.11.5</ecNumber>
    </recommendedName>
</protein>
<gene>
    <name evidence="13" type="ORF">NCCP691_39470</name>
</gene>
<dbReference type="PANTHER" id="PTHR43722">
    <property type="entry name" value="PROLINE IMINOPEPTIDASE"/>
    <property type="match status" value="1"/>
</dbReference>
<dbReference type="SUPFAM" id="SSF53474">
    <property type="entry name" value="alpha/beta-Hydrolases"/>
    <property type="match status" value="1"/>
</dbReference>
<comment type="similarity">
    <text evidence="3 10">Belongs to the peptidase S33 family.</text>
</comment>
<sequence>MPRAGEGTGTGIAGGAGHYRADSMSAVHEPRRRRRPHARTTDDTLMDATPELDFFPPIEPRRTGRLRVGGIHDLYWEESGNPDGIPVVYVHGGPGGGSSPEKRRWYDPDAYRIILFDQRGAYRSTPVGEVRENTTQLLVEDMEALRRMLGVEKWLVTGGSWGTTLSLAYGQSYPDACLGFVLRGIFLGSPDEIEWFLYGMHRFFPKAHEDFAGWVDESERGDLLTAYEKRLFSDDAGLRMEAARRWFRYTEACSLLRHDPDLVEQASKDDTVVYGTGRLDAFYFRNEMFLTERQLEQGIARIAHLPVMIIQGGHDLIAPPQAAYRIHKAWPGSVLHIVHDAGHSPAEPGIRRKAIEALEMYKRERRFDAGRLGASGPV</sequence>
<dbReference type="EMBL" id="BPMK01000022">
    <property type="protein sequence ID" value="GIZ53933.1"/>
    <property type="molecule type" value="Genomic_DNA"/>
</dbReference>
<evidence type="ECO:0000256" key="4">
    <source>
        <dbReference type="ARBA" id="ARBA00012568"/>
    </source>
</evidence>
<keyword evidence="9 10" id="KW-0378">Hydrolase</keyword>
<evidence type="ECO:0000256" key="2">
    <source>
        <dbReference type="ARBA" id="ARBA00004496"/>
    </source>
</evidence>
<evidence type="ECO:0000256" key="5">
    <source>
        <dbReference type="ARBA" id="ARBA00021843"/>
    </source>
</evidence>
<dbReference type="InterPro" id="IPR002410">
    <property type="entry name" value="Peptidase_S33"/>
</dbReference>
<evidence type="ECO:0000256" key="9">
    <source>
        <dbReference type="ARBA" id="ARBA00022801"/>
    </source>
</evidence>
<evidence type="ECO:0000256" key="11">
    <source>
        <dbReference type="SAM" id="MobiDB-lite"/>
    </source>
</evidence>
<evidence type="ECO:0000256" key="10">
    <source>
        <dbReference type="RuleBase" id="RU003421"/>
    </source>
</evidence>
<comment type="caution">
    <text evidence="13">The sequence shown here is derived from an EMBL/GenBank/DDBJ whole genome shotgun (WGS) entry which is preliminary data.</text>
</comment>
<evidence type="ECO:0000256" key="1">
    <source>
        <dbReference type="ARBA" id="ARBA00001585"/>
    </source>
</evidence>
<dbReference type="Gene3D" id="3.40.50.1820">
    <property type="entry name" value="alpha/beta hydrolase"/>
    <property type="match status" value="1"/>
</dbReference>
<evidence type="ECO:0000256" key="3">
    <source>
        <dbReference type="ARBA" id="ARBA00010088"/>
    </source>
</evidence>
<evidence type="ECO:0000256" key="7">
    <source>
        <dbReference type="ARBA" id="ARBA00022490"/>
    </source>
</evidence>
<organism evidence="13 14">
    <name type="scientific">Noviherbaspirillum aridicola</name>
    <dbReference type="NCBI Taxonomy" id="2849687"/>
    <lineage>
        <taxon>Bacteria</taxon>
        <taxon>Pseudomonadati</taxon>
        <taxon>Pseudomonadota</taxon>
        <taxon>Betaproteobacteria</taxon>
        <taxon>Burkholderiales</taxon>
        <taxon>Oxalobacteraceae</taxon>
        <taxon>Noviherbaspirillum</taxon>
    </lineage>
</organism>
<evidence type="ECO:0000256" key="6">
    <source>
        <dbReference type="ARBA" id="ARBA00022438"/>
    </source>
</evidence>
<feature type="compositionally biased region" description="Gly residues" evidence="11">
    <location>
        <begin position="1"/>
        <end position="17"/>
    </location>
</feature>
<name>A0ABQ4Q9N8_9BURK</name>
<evidence type="ECO:0000313" key="13">
    <source>
        <dbReference type="EMBL" id="GIZ53933.1"/>
    </source>
</evidence>
<dbReference type="NCBIfam" id="TIGR01249">
    <property type="entry name" value="pro_imino_pep_1"/>
    <property type="match status" value="1"/>
</dbReference>
<dbReference type="Pfam" id="PF00561">
    <property type="entry name" value="Abhydrolase_1"/>
    <property type="match status" value="1"/>
</dbReference>
<proteinExistence type="inferred from homology"/>
<dbReference type="InterPro" id="IPR029058">
    <property type="entry name" value="AB_hydrolase_fold"/>
</dbReference>
<comment type="subcellular location">
    <subcellularLocation>
        <location evidence="2">Cytoplasm</location>
    </subcellularLocation>
</comment>
<reference evidence="13 14" key="1">
    <citation type="journal article" date="2022" name="Int. J. Syst. Evol. Microbiol.">
        <title>Noviherbaspirillum aridicola sp. nov., isolated from an arid soil in Pakistan.</title>
        <authorList>
            <person name="Khan I.U."/>
            <person name="Saqib M."/>
            <person name="Amin A."/>
            <person name="Hussain F."/>
            <person name="Li L."/>
            <person name="Liu Y.H."/>
            <person name="Fang B.Z."/>
            <person name="Ahmed I."/>
            <person name="Li W.J."/>
        </authorList>
    </citation>
    <scope>NUCLEOTIDE SEQUENCE [LARGE SCALE GENOMIC DNA]</scope>
    <source>
        <strain evidence="13 14">NCCP-691</strain>
    </source>
</reference>
<dbReference type="PRINTS" id="PR00793">
    <property type="entry name" value="PROAMNOPTASE"/>
</dbReference>
<evidence type="ECO:0000313" key="14">
    <source>
        <dbReference type="Proteomes" id="UP000887222"/>
    </source>
</evidence>
<keyword evidence="14" id="KW-1185">Reference proteome</keyword>
<feature type="region of interest" description="Disordered" evidence="11">
    <location>
        <begin position="1"/>
        <end position="42"/>
    </location>
</feature>